<dbReference type="FunFam" id="1.20.1070.10:FF:000046">
    <property type="entry name" value="5-hydroxytryptamine receptor 4"/>
    <property type="match status" value="1"/>
</dbReference>
<dbReference type="AlphaFoldDB" id="A0A2K5VEH9"/>
<dbReference type="GO" id="GO:0007192">
    <property type="term" value="P:adenylate cyclase-activating serotonin receptor signaling pathway"/>
    <property type="evidence" value="ECO:0007669"/>
    <property type="project" value="Ensembl"/>
</dbReference>
<dbReference type="Proteomes" id="UP000233100">
    <property type="component" value="Chromosome 6"/>
</dbReference>
<feature type="transmembrane region" description="Helical" evidence="18">
    <location>
        <begin position="245"/>
        <end position="266"/>
    </location>
</feature>
<keyword evidence="4" id="KW-1003">Cell membrane</keyword>
<evidence type="ECO:0000256" key="5">
    <source>
        <dbReference type="ARBA" id="ARBA00022692"/>
    </source>
</evidence>
<accession>A0A2K5VEH9</accession>
<evidence type="ECO:0000256" key="3">
    <source>
        <dbReference type="ARBA" id="ARBA00015305"/>
    </source>
</evidence>
<dbReference type="GO" id="GO:0043410">
    <property type="term" value="P:positive regulation of MAPK cascade"/>
    <property type="evidence" value="ECO:0007669"/>
    <property type="project" value="TreeGrafter"/>
</dbReference>
<dbReference type="Ensembl" id="ENSMFAT00000031289.2">
    <property type="protein sequence ID" value="ENSMFAP00000023155.2"/>
    <property type="gene ID" value="ENSMFAG00000043212.2"/>
</dbReference>
<evidence type="ECO:0000256" key="4">
    <source>
        <dbReference type="ARBA" id="ARBA00022475"/>
    </source>
</evidence>
<gene>
    <name evidence="20" type="primary">HTR4</name>
</gene>
<reference evidence="20 21" key="1">
    <citation type="submission" date="2013-03" db="EMBL/GenBank/DDBJ databases">
        <authorList>
            <person name="Warren W."/>
            <person name="Wilson R.K."/>
        </authorList>
    </citation>
    <scope>NUCLEOTIDE SEQUENCE</scope>
</reference>
<comment type="subcellular location">
    <subcellularLocation>
        <location evidence="2">Cell membrane</location>
        <topology evidence="2">Multi-pass membrane protein</topology>
    </subcellularLocation>
    <subcellularLocation>
        <location evidence="1">Endosome membrane</location>
        <topology evidence="1">Multi-pass membrane protein</topology>
    </subcellularLocation>
</comment>
<dbReference type="GeneTree" id="ENSGT00940000155983"/>
<dbReference type="PANTHER" id="PTHR24248:SF66">
    <property type="entry name" value="OCTOPAMINE RECEPTOR BETA-3R"/>
    <property type="match status" value="1"/>
</dbReference>
<comment type="function">
    <text evidence="15">G-protein coupled receptor for 5-hydroxytryptamine (serotonin), a biogenic hormone that functions as a neurotransmitter, a hormone and a mitogen. Ligand binding causes a conformation change that triggers signaling via guanine nucleotide-binding proteins (G proteins) and modulates the activity of downstream effectors. HTR4 is coupled to G(s) G alpha proteins and mediates activation of adenylate cyclase activity.</text>
</comment>
<dbReference type="GO" id="GO:0099589">
    <property type="term" value="F:serotonin receptor activity"/>
    <property type="evidence" value="ECO:0007669"/>
    <property type="project" value="Ensembl"/>
</dbReference>
<evidence type="ECO:0000256" key="7">
    <source>
        <dbReference type="ARBA" id="ARBA00022989"/>
    </source>
</evidence>
<dbReference type="Pfam" id="PF00001">
    <property type="entry name" value="7tm_1"/>
    <property type="match status" value="1"/>
</dbReference>
<feature type="transmembrane region" description="Helical" evidence="18">
    <location>
        <begin position="191"/>
        <end position="211"/>
    </location>
</feature>
<keyword evidence="9 18" id="KW-0472">Membrane</keyword>
<protein>
    <recommendedName>
        <fullName evidence="3">5-hydroxytryptamine receptor 4</fullName>
    </recommendedName>
    <alternativeName>
        <fullName evidence="14">Serotonin receptor 4</fullName>
    </alternativeName>
</protein>
<keyword evidence="21" id="KW-1185">Reference proteome</keyword>
<evidence type="ECO:0000256" key="16">
    <source>
        <dbReference type="ARBA" id="ARBA00046802"/>
    </source>
</evidence>
<keyword evidence="13 17" id="KW-0807">Transducer</keyword>
<dbReference type="VEuPathDB" id="HostDB:ENSMFAG00000043212"/>
<dbReference type="GO" id="GO:0010008">
    <property type="term" value="C:endosome membrane"/>
    <property type="evidence" value="ECO:0007669"/>
    <property type="project" value="UniProtKB-SubCell"/>
</dbReference>
<proteinExistence type="inferred from homology"/>
<evidence type="ECO:0000256" key="12">
    <source>
        <dbReference type="ARBA" id="ARBA00023180"/>
    </source>
</evidence>
<feature type="domain" description="G-protein coupled receptors family 1 profile" evidence="19">
    <location>
        <begin position="80"/>
        <end position="365"/>
    </location>
</feature>
<evidence type="ECO:0000313" key="21">
    <source>
        <dbReference type="Proteomes" id="UP000233100"/>
    </source>
</evidence>
<evidence type="ECO:0000256" key="9">
    <source>
        <dbReference type="ARBA" id="ARBA00023136"/>
    </source>
</evidence>
<dbReference type="GO" id="GO:0005886">
    <property type="term" value="C:plasma membrane"/>
    <property type="evidence" value="ECO:0007669"/>
    <property type="project" value="UniProtKB-SubCell"/>
</dbReference>
<keyword evidence="11 17" id="KW-0675">Receptor</keyword>
<evidence type="ECO:0000256" key="10">
    <source>
        <dbReference type="ARBA" id="ARBA00023157"/>
    </source>
</evidence>
<keyword evidence="7 18" id="KW-1133">Transmembrane helix</keyword>
<keyword evidence="6" id="KW-0967">Endosome</keyword>
<organism evidence="20 21">
    <name type="scientific">Macaca fascicularis</name>
    <name type="common">Crab-eating macaque</name>
    <name type="synonym">Cynomolgus monkey</name>
    <dbReference type="NCBI Taxonomy" id="9541"/>
    <lineage>
        <taxon>Eukaryota</taxon>
        <taxon>Metazoa</taxon>
        <taxon>Chordata</taxon>
        <taxon>Craniata</taxon>
        <taxon>Vertebrata</taxon>
        <taxon>Euteleostomi</taxon>
        <taxon>Mammalia</taxon>
        <taxon>Eutheria</taxon>
        <taxon>Euarchontoglires</taxon>
        <taxon>Primates</taxon>
        <taxon>Haplorrhini</taxon>
        <taxon>Catarrhini</taxon>
        <taxon>Cercopithecidae</taxon>
        <taxon>Cercopithecinae</taxon>
        <taxon>Macaca</taxon>
    </lineage>
</organism>
<dbReference type="SUPFAM" id="SSF81321">
    <property type="entry name" value="Family A G protein-coupled receptor-like"/>
    <property type="match status" value="1"/>
</dbReference>
<evidence type="ECO:0000256" key="18">
    <source>
        <dbReference type="SAM" id="Phobius"/>
    </source>
</evidence>
<keyword evidence="10" id="KW-1015">Disulfide bond</keyword>
<dbReference type="InterPro" id="IPR017452">
    <property type="entry name" value="GPCR_Rhodpsn_7TM"/>
</dbReference>
<evidence type="ECO:0000259" key="19">
    <source>
        <dbReference type="PROSITE" id="PS50262"/>
    </source>
</evidence>
<dbReference type="GO" id="GO:0070254">
    <property type="term" value="P:mucus secretion"/>
    <property type="evidence" value="ECO:0007669"/>
    <property type="project" value="Ensembl"/>
</dbReference>
<evidence type="ECO:0000256" key="14">
    <source>
        <dbReference type="ARBA" id="ARBA00031928"/>
    </source>
</evidence>
<dbReference type="GO" id="GO:0004993">
    <property type="term" value="F:G protein-coupled serotonin receptor activity"/>
    <property type="evidence" value="ECO:0007669"/>
    <property type="project" value="Ensembl"/>
</dbReference>
<dbReference type="GO" id="GO:0120056">
    <property type="term" value="P:large intestinal transit"/>
    <property type="evidence" value="ECO:0007669"/>
    <property type="project" value="Ensembl"/>
</dbReference>
<dbReference type="GO" id="GO:0071880">
    <property type="term" value="P:adenylate cyclase-activating adrenergic receptor signaling pathway"/>
    <property type="evidence" value="ECO:0007669"/>
    <property type="project" value="TreeGrafter"/>
</dbReference>
<feature type="transmembrane region" description="Helical" evidence="18">
    <location>
        <begin position="346"/>
        <end position="368"/>
    </location>
</feature>
<feature type="transmembrane region" description="Helical" evidence="18">
    <location>
        <begin position="109"/>
        <end position="132"/>
    </location>
</feature>
<name>A0A2K5VEH9_MACFA</name>
<evidence type="ECO:0000256" key="13">
    <source>
        <dbReference type="ARBA" id="ARBA00023224"/>
    </source>
</evidence>
<dbReference type="PROSITE" id="PS50262">
    <property type="entry name" value="G_PROTEIN_RECEP_F1_2"/>
    <property type="match status" value="1"/>
</dbReference>
<sequence>MCRGTQISAEWPERGGKRRFWYKVGLEKSGEAGPCWVFSAMLQKGKLNLTEYAKHVTFSFLFTPPFFSSFFASLFPVFSLDLFSLPFFPSSLPLPPLLHFFTHRKIKTNYFIVSLAFADLLVSVLVMPFGAIELVQDIWIYGEMFCLVRTSLDVLLTTASIFHLCCISLDRYYAICCQPLVYRNKMTPLRIALMLGGCWVIPTFISFLPIMQGWNNIGIIDLIEKRKFNQNSNSTYCVFMVNKPYAITCSVVAFYIPFLLMVLAYYRIYVTAKEHAHQIQMLQRAGASSESRPQSADQHSTHRMRTETKAAKTLCIIMGCFCLCWAPFFVTNIVDPFIDYSVPGQVWTAFLWLGYINSGLNPFLYAFLNKSFRRAFLIILCCDDERYRRPSILGQTVPCSTTTINGSTHVLRDAVECGGQWESQCHPPATSPLVATQPSDT</sequence>
<keyword evidence="12" id="KW-0325">Glycoprotein</keyword>
<comment type="subunit">
    <text evidence="16">Interacts (via C-terminus 330-346 AA) with GRK5; this interaction is promoted by 5-HT (serotonin).</text>
</comment>
<dbReference type="CDD" id="cd15056">
    <property type="entry name" value="7tmA_5-HT4"/>
    <property type="match status" value="1"/>
</dbReference>
<evidence type="ECO:0000256" key="6">
    <source>
        <dbReference type="ARBA" id="ARBA00022753"/>
    </source>
</evidence>
<feature type="transmembrane region" description="Helical" evidence="18">
    <location>
        <begin position="66"/>
        <end position="88"/>
    </location>
</feature>
<keyword evidence="5 17" id="KW-0812">Transmembrane</keyword>
<reference evidence="20" key="2">
    <citation type="submission" date="2025-08" db="UniProtKB">
        <authorList>
            <consortium name="Ensembl"/>
        </authorList>
    </citation>
    <scope>IDENTIFICATION</scope>
</reference>
<evidence type="ECO:0000256" key="15">
    <source>
        <dbReference type="ARBA" id="ARBA00046191"/>
    </source>
</evidence>
<dbReference type="Gene3D" id="1.20.1070.10">
    <property type="entry name" value="Rhodopsin 7-helix transmembrane proteins"/>
    <property type="match status" value="1"/>
</dbReference>
<dbReference type="GO" id="GO:0150052">
    <property type="term" value="P:regulation of postsynapse assembly"/>
    <property type="evidence" value="ECO:0007669"/>
    <property type="project" value="Ensembl"/>
</dbReference>
<evidence type="ECO:0000256" key="1">
    <source>
        <dbReference type="ARBA" id="ARBA00004337"/>
    </source>
</evidence>
<feature type="transmembrane region" description="Helical" evidence="18">
    <location>
        <begin position="313"/>
        <end position="334"/>
    </location>
</feature>
<feature type="transmembrane region" description="Helical" evidence="18">
    <location>
        <begin position="152"/>
        <end position="170"/>
    </location>
</feature>
<evidence type="ECO:0000256" key="2">
    <source>
        <dbReference type="ARBA" id="ARBA00004651"/>
    </source>
</evidence>
<evidence type="ECO:0000313" key="20">
    <source>
        <dbReference type="Ensembl" id="ENSMFAP00000023155.2"/>
    </source>
</evidence>
<dbReference type="GO" id="GO:0098794">
    <property type="term" value="C:postsynapse"/>
    <property type="evidence" value="ECO:0007669"/>
    <property type="project" value="Ensembl"/>
</dbReference>
<dbReference type="PRINTS" id="PR00237">
    <property type="entry name" value="GPCRRHODOPSN"/>
</dbReference>
<dbReference type="PANTHER" id="PTHR24248">
    <property type="entry name" value="ADRENERGIC RECEPTOR-RELATED G-PROTEIN COUPLED RECEPTOR"/>
    <property type="match status" value="1"/>
</dbReference>
<dbReference type="GO" id="GO:0098978">
    <property type="term" value="C:glutamatergic synapse"/>
    <property type="evidence" value="ECO:0007669"/>
    <property type="project" value="Ensembl"/>
</dbReference>
<dbReference type="InterPro" id="IPR000276">
    <property type="entry name" value="GPCR_Rhodpsn"/>
</dbReference>
<reference evidence="20" key="3">
    <citation type="submission" date="2025-09" db="UniProtKB">
        <authorList>
            <consortium name="Ensembl"/>
        </authorList>
    </citation>
    <scope>IDENTIFICATION</scope>
</reference>
<evidence type="ECO:0000256" key="11">
    <source>
        <dbReference type="ARBA" id="ARBA00023170"/>
    </source>
</evidence>
<dbReference type="PROSITE" id="PS00237">
    <property type="entry name" value="G_PROTEIN_RECEP_F1_1"/>
    <property type="match status" value="1"/>
</dbReference>
<comment type="similarity">
    <text evidence="17">Belongs to the G-protein coupled receptor 1 family.</text>
</comment>
<dbReference type="Bgee" id="ENSMFAG00000043212">
    <property type="expression patterns" value="Expressed in colon and 3 other cell types or tissues"/>
</dbReference>
<evidence type="ECO:0000256" key="8">
    <source>
        <dbReference type="ARBA" id="ARBA00023040"/>
    </source>
</evidence>
<keyword evidence="8 17" id="KW-0297">G-protein coupled receptor</keyword>
<dbReference type="GO" id="GO:0030277">
    <property type="term" value="P:maintenance of gastrointestinal epithelium"/>
    <property type="evidence" value="ECO:0007669"/>
    <property type="project" value="Ensembl"/>
</dbReference>
<evidence type="ECO:0000256" key="17">
    <source>
        <dbReference type="RuleBase" id="RU000688"/>
    </source>
</evidence>